<evidence type="ECO:0000256" key="7">
    <source>
        <dbReference type="SAM" id="Phobius"/>
    </source>
</evidence>
<keyword evidence="6" id="KW-0813">Transport</keyword>
<keyword evidence="5 7" id="KW-0472">Membrane</keyword>
<feature type="transmembrane region" description="Helical" evidence="7">
    <location>
        <begin position="165"/>
        <end position="185"/>
    </location>
</feature>
<comment type="similarity">
    <text evidence="2 6">Belongs to the MIP/aquaporin (TC 1.A.8) family.</text>
</comment>
<dbReference type="PANTHER" id="PTHR19139:SF199">
    <property type="entry name" value="MIP17260P"/>
    <property type="match status" value="1"/>
</dbReference>
<comment type="subcellular location">
    <subcellularLocation>
        <location evidence="1">Membrane</location>
        <topology evidence="1">Multi-pass membrane protein</topology>
    </subcellularLocation>
</comment>
<evidence type="ECO:0000313" key="8">
    <source>
        <dbReference type="EMBL" id="MVN21557.1"/>
    </source>
</evidence>
<evidence type="ECO:0000256" key="3">
    <source>
        <dbReference type="ARBA" id="ARBA00022692"/>
    </source>
</evidence>
<feature type="transmembrane region" description="Helical" evidence="7">
    <location>
        <begin position="205"/>
        <end position="227"/>
    </location>
</feature>
<dbReference type="InterPro" id="IPR000425">
    <property type="entry name" value="MIP"/>
</dbReference>
<protein>
    <recommendedName>
        <fullName evidence="10">Aquaporin Z</fullName>
    </recommendedName>
</protein>
<keyword evidence="4 7" id="KW-1133">Transmembrane helix</keyword>
<feature type="transmembrane region" description="Helical" evidence="7">
    <location>
        <begin position="6"/>
        <end position="30"/>
    </location>
</feature>
<dbReference type="Proteomes" id="UP000462014">
    <property type="component" value="Unassembled WGS sequence"/>
</dbReference>
<evidence type="ECO:0000256" key="1">
    <source>
        <dbReference type="ARBA" id="ARBA00004141"/>
    </source>
</evidence>
<evidence type="ECO:0008006" key="10">
    <source>
        <dbReference type="Google" id="ProtNLM"/>
    </source>
</evidence>
<evidence type="ECO:0000256" key="2">
    <source>
        <dbReference type="ARBA" id="ARBA00006175"/>
    </source>
</evidence>
<dbReference type="InterPro" id="IPR034294">
    <property type="entry name" value="Aquaporin_transptr"/>
</dbReference>
<feature type="transmembrane region" description="Helical" evidence="7">
    <location>
        <begin position="94"/>
        <end position="114"/>
    </location>
</feature>
<proteinExistence type="inferred from homology"/>
<accession>A0A7K1SWD7</accession>
<evidence type="ECO:0000256" key="4">
    <source>
        <dbReference type="ARBA" id="ARBA00022989"/>
    </source>
</evidence>
<evidence type="ECO:0000256" key="6">
    <source>
        <dbReference type="RuleBase" id="RU000477"/>
    </source>
</evidence>
<evidence type="ECO:0000313" key="9">
    <source>
        <dbReference type="Proteomes" id="UP000462014"/>
    </source>
</evidence>
<organism evidence="8 9">
    <name type="scientific">Mucilaginibacter arboris</name>
    <dbReference type="NCBI Taxonomy" id="2682090"/>
    <lineage>
        <taxon>Bacteria</taxon>
        <taxon>Pseudomonadati</taxon>
        <taxon>Bacteroidota</taxon>
        <taxon>Sphingobacteriia</taxon>
        <taxon>Sphingobacteriales</taxon>
        <taxon>Sphingobacteriaceae</taxon>
        <taxon>Mucilaginibacter</taxon>
    </lineage>
</organism>
<reference evidence="8 9" key="1">
    <citation type="submission" date="2019-12" db="EMBL/GenBank/DDBJ databases">
        <title>Mucilaginibacter sp. HMF7410 genome sequencing and assembly.</title>
        <authorList>
            <person name="Kang H."/>
            <person name="Cha I."/>
            <person name="Kim H."/>
            <person name="Joh K."/>
        </authorList>
    </citation>
    <scope>NUCLEOTIDE SEQUENCE [LARGE SCALE GENOMIC DNA]</scope>
    <source>
        <strain evidence="8 9">HMF7410</strain>
    </source>
</reference>
<dbReference type="InterPro" id="IPR023271">
    <property type="entry name" value="Aquaporin-like"/>
</dbReference>
<dbReference type="Gene3D" id="1.20.1080.10">
    <property type="entry name" value="Glycerol uptake facilitator protein"/>
    <property type="match status" value="1"/>
</dbReference>
<keyword evidence="3 6" id="KW-0812">Transmembrane</keyword>
<dbReference type="GO" id="GO:0005886">
    <property type="term" value="C:plasma membrane"/>
    <property type="evidence" value="ECO:0007669"/>
    <property type="project" value="TreeGrafter"/>
</dbReference>
<sequence>MESKFLKAYFSEFIGTALLVLVGLSVVIFINGKGSPILQIIPDAGTRRAVSGFLFGTTGCLITISPVGKISGAHINPVVSIAFWLRKTMQFKNMLGFIAAQMAGAAIGCLPLLLWGEQGNSMDYGATIPNGLNAAFIGEIWTTFVLIAVILFFTGHEKLKNITPFMMPVIYGMMVFAEAPISGTSTNPARSFGPALISSVWSGYWLYWAAPVTGMLLAVLVFNIGWLKHLRSDVAKLYHFAQYRHISNDL</sequence>
<feature type="transmembrane region" description="Helical" evidence="7">
    <location>
        <begin position="134"/>
        <end position="153"/>
    </location>
</feature>
<dbReference type="RefSeq" id="WP_157565974.1">
    <property type="nucleotide sequence ID" value="NZ_WPIK01000006.1"/>
</dbReference>
<comment type="caution">
    <text evidence="8">The sequence shown here is derived from an EMBL/GenBank/DDBJ whole genome shotgun (WGS) entry which is preliminary data.</text>
</comment>
<dbReference type="AlphaFoldDB" id="A0A7K1SWD7"/>
<name>A0A7K1SWD7_9SPHI</name>
<keyword evidence="9" id="KW-1185">Reference proteome</keyword>
<dbReference type="EMBL" id="WPIK01000006">
    <property type="protein sequence ID" value="MVN21557.1"/>
    <property type="molecule type" value="Genomic_DNA"/>
</dbReference>
<gene>
    <name evidence="8" type="ORF">GO621_08400</name>
</gene>
<dbReference type="SUPFAM" id="SSF81338">
    <property type="entry name" value="Aquaporin-like"/>
    <property type="match status" value="1"/>
</dbReference>
<dbReference type="Pfam" id="PF00230">
    <property type="entry name" value="MIP"/>
    <property type="match status" value="1"/>
</dbReference>
<dbReference type="GO" id="GO:0015250">
    <property type="term" value="F:water channel activity"/>
    <property type="evidence" value="ECO:0007669"/>
    <property type="project" value="TreeGrafter"/>
</dbReference>
<evidence type="ECO:0000256" key="5">
    <source>
        <dbReference type="ARBA" id="ARBA00023136"/>
    </source>
</evidence>
<dbReference type="PRINTS" id="PR00783">
    <property type="entry name" value="MINTRINSICP"/>
</dbReference>
<dbReference type="PANTHER" id="PTHR19139">
    <property type="entry name" value="AQUAPORIN TRANSPORTER"/>
    <property type="match status" value="1"/>
</dbReference>